<feature type="transmembrane region" description="Helical" evidence="1">
    <location>
        <begin position="156"/>
        <end position="176"/>
    </location>
</feature>
<reference evidence="2 3" key="1">
    <citation type="submission" date="2018-06" db="EMBL/GenBank/DDBJ databases">
        <authorList>
            <consortium name="Pathogen Informatics"/>
            <person name="Doyle S."/>
        </authorList>
    </citation>
    <scope>NUCLEOTIDE SEQUENCE [LARGE SCALE GENOMIC DNA]</scope>
    <source>
        <strain evidence="2 3">NCTC4824</strain>
    </source>
</reference>
<organism evidence="2 3">
    <name type="scientific">Lederbergia lenta</name>
    <name type="common">Bacillus lentus</name>
    <dbReference type="NCBI Taxonomy" id="1467"/>
    <lineage>
        <taxon>Bacteria</taxon>
        <taxon>Bacillati</taxon>
        <taxon>Bacillota</taxon>
        <taxon>Bacilli</taxon>
        <taxon>Bacillales</taxon>
        <taxon>Bacillaceae</taxon>
        <taxon>Lederbergia</taxon>
    </lineage>
</organism>
<feature type="transmembrane region" description="Helical" evidence="1">
    <location>
        <begin position="40"/>
        <end position="66"/>
    </location>
</feature>
<evidence type="ECO:0000313" key="2">
    <source>
        <dbReference type="EMBL" id="SQI54168.1"/>
    </source>
</evidence>
<dbReference type="InterPro" id="IPR025699">
    <property type="entry name" value="ABC2_memb-like"/>
</dbReference>
<feature type="transmembrane region" description="Helical" evidence="1">
    <location>
        <begin position="15"/>
        <end position="34"/>
    </location>
</feature>
<dbReference type="AlphaFoldDB" id="A0A2X4W2A9"/>
<protein>
    <recommendedName>
        <fullName evidence="4">ABC-2 transporter permease</fullName>
    </recommendedName>
</protein>
<keyword evidence="1" id="KW-1133">Transmembrane helix</keyword>
<evidence type="ECO:0008006" key="4">
    <source>
        <dbReference type="Google" id="ProtNLM"/>
    </source>
</evidence>
<keyword evidence="1" id="KW-0472">Membrane</keyword>
<dbReference type="Pfam" id="PF13346">
    <property type="entry name" value="ABC2_membrane_5"/>
    <property type="match status" value="1"/>
</dbReference>
<evidence type="ECO:0000313" key="3">
    <source>
        <dbReference type="Proteomes" id="UP000249134"/>
    </source>
</evidence>
<keyword evidence="3" id="KW-1185">Reference proteome</keyword>
<evidence type="ECO:0000256" key="1">
    <source>
        <dbReference type="SAM" id="Phobius"/>
    </source>
</evidence>
<proteinExistence type="predicted"/>
<dbReference type="Proteomes" id="UP000249134">
    <property type="component" value="Chromosome 1"/>
</dbReference>
<name>A0A2X4W2A9_LEDLE</name>
<accession>A0A2X4W2A9</accession>
<feature type="transmembrane region" description="Helical" evidence="1">
    <location>
        <begin position="86"/>
        <end position="111"/>
    </location>
</feature>
<dbReference type="EMBL" id="LS483476">
    <property type="protein sequence ID" value="SQI54168.1"/>
    <property type="molecule type" value="Genomic_DNA"/>
</dbReference>
<sequence length="208" mass="23942">MKQLILKDLYTQKGIGFFFPPFFVFMIFINHGFIFGTGNFFLIATTFAAIWLSVVSNYGIASIDLLQKRFITSLPVTRNKIVQAKYLASFVWWGISFLFFGFIYIMIVFTTSESLNLPDWHSIIFSLGIMSISISFFYLIYFSLGYLAAIFITMPFVLFGFFGVEMLLLLIEIVVIPGITHIIFLAVCFLITALSYWGAVRFFERKDI</sequence>
<feature type="transmembrane region" description="Helical" evidence="1">
    <location>
        <begin position="182"/>
        <end position="203"/>
    </location>
</feature>
<dbReference type="KEGG" id="blen:NCTC4824_01265"/>
<dbReference type="RefSeq" id="WP_066136664.1">
    <property type="nucleotide sequence ID" value="NZ_CBCSGM010000001.1"/>
</dbReference>
<gene>
    <name evidence="2" type="ORF">NCTC4824_01265</name>
</gene>
<feature type="transmembrane region" description="Helical" evidence="1">
    <location>
        <begin position="123"/>
        <end position="144"/>
    </location>
</feature>
<keyword evidence="1" id="KW-0812">Transmembrane</keyword>
<dbReference type="STRING" id="1348624.GCA_001591545_00358"/>